<evidence type="ECO:0000313" key="2">
    <source>
        <dbReference type="EMBL" id="ABS54626.1"/>
    </source>
</evidence>
<reference evidence="3" key="1">
    <citation type="journal article" date="2015" name="Microbiology">
        <title>Genome of Methanoregula boonei 6A8 reveals adaptations to oligotrophic peatland environments.</title>
        <authorList>
            <person name="Braeuer S."/>
            <person name="Cadillo-Quiroz H."/>
            <person name="Kyrpides N."/>
            <person name="Woyke T."/>
            <person name="Goodwin L."/>
            <person name="Detter C."/>
            <person name="Podell S."/>
            <person name="Yavitt J.B."/>
            <person name="Zinder S.H."/>
        </authorList>
    </citation>
    <scope>NUCLEOTIDE SEQUENCE [LARGE SCALE GENOMIC DNA]</scope>
    <source>
        <strain evidence="3">DSM 21154 / JCM 14090 / 6A8</strain>
    </source>
</reference>
<dbReference type="RefSeq" id="WP_011991114.1">
    <property type="nucleotide sequence ID" value="NC_009712.1"/>
</dbReference>
<dbReference type="KEGG" id="mbn:Mboo_0102"/>
<keyword evidence="1" id="KW-0472">Membrane</keyword>
<feature type="transmembrane region" description="Helical" evidence="1">
    <location>
        <begin position="61"/>
        <end position="79"/>
    </location>
</feature>
<evidence type="ECO:0000256" key="1">
    <source>
        <dbReference type="SAM" id="Phobius"/>
    </source>
</evidence>
<name>A7I4G5_METB6</name>
<dbReference type="AlphaFoldDB" id="A7I4G5"/>
<sequence>MSSNGIKNGLNVPQKIDEITRKKQIEQITLELNLESMVLTGVSVASAVEVGFIGILGPSDIRTICISIGFIILMCVIYYQYKCKLAKIKEIFRN</sequence>
<keyword evidence="3" id="KW-1185">Reference proteome</keyword>
<accession>A7I4G5</accession>
<keyword evidence="1" id="KW-1133">Transmembrane helix</keyword>
<dbReference type="HOGENOM" id="CLU_2379372_0_0_2"/>
<organism evidence="2 3">
    <name type="scientific">Methanoregula boonei (strain DSM 21154 / JCM 14090 / 6A8)</name>
    <dbReference type="NCBI Taxonomy" id="456442"/>
    <lineage>
        <taxon>Archaea</taxon>
        <taxon>Methanobacteriati</taxon>
        <taxon>Methanobacteriota</taxon>
        <taxon>Stenosarchaea group</taxon>
        <taxon>Methanomicrobia</taxon>
        <taxon>Methanomicrobiales</taxon>
        <taxon>Methanoregulaceae</taxon>
        <taxon>Methanoregula</taxon>
    </lineage>
</organism>
<evidence type="ECO:0000313" key="3">
    <source>
        <dbReference type="Proteomes" id="UP000002408"/>
    </source>
</evidence>
<dbReference type="GeneID" id="43367534"/>
<protein>
    <submittedName>
        <fullName evidence="2">Uncharacterized protein</fullName>
    </submittedName>
</protein>
<gene>
    <name evidence="2" type="ordered locus">Mboo_0102</name>
</gene>
<dbReference type="Proteomes" id="UP000002408">
    <property type="component" value="Chromosome"/>
</dbReference>
<keyword evidence="1" id="KW-0812">Transmembrane</keyword>
<proteinExistence type="predicted"/>
<dbReference type="EMBL" id="CP000780">
    <property type="protein sequence ID" value="ABS54626.1"/>
    <property type="molecule type" value="Genomic_DNA"/>
</dbReference>